<dbReference type="AlphaFoldDB" id="A0A1F8F8K2"/>
<keyword evidence="1" id="KW-0812">Transmembrane</keyword>
<evidence type="ECO:0000313" key="3">
    <source>
        <dbReference type="Proteomes" id="UP000178908"/>
    </source>
</evidence>
<evidence type="ECO:0000313" key="2">
    <source>
        <dbReference type="EMBL" id="OGN09477.1"/>
    </source>
</evidence>
<dbReference type="EMBL" id="MGJO01000021">
    <property type="protein sequence ID" value="OGN09477.1"/>
    <property type="molecule type" value="Genomic_DNA"/>
</dbReference>
<sequence>MLQSKVILGFIIFMGLAAGYLYYGQTSEVLVVEPIEIDPGLQVFSTITVDSSILEDERYKLLEIFGEMPVDPGMTGKRNIFDPIQ</sequence>
<keyword evidence="1" id="KW-1133">Transmembrane helix</keyword>
<name>A0A1F8F8K2_9BACT</name>
<protein>
    <submittedName>
        <fullName evidence="2">Uncharacterized protein</fullName>
    </submittedName>
</protein>
<feature type="transmembrane region" description="Helical" evidence="1">
    <location>
        <begin position="6"/>
        <end position="23"/>
    </location>
</feature>
<dbReference type="Proteomes" id="UP000178908">
    <property type="component" value="Unassembled WGS sequence"/>
</dbReference>
<comment type="caution">
    <text evidence="2">The sequence shown here is derived from an EMBL/GenBank/DDBJ whole genome shotgun (WGS) entry which is preliminary data.</text>
</comment>
<gene>
    <name evidence="2" type="ORF">A3C61_01755</name>
</gene>
<keyword evidence="1" id="KW-0472">Membrane</keyword>
<proteinExistence type="predicted"/>
<accession>A0A1F8F8K2</accession>
<organism evidence="2 3">
    <name type="scientific">Candidatus Yanofskybacteria bacterium RIFCSPHIGHO2_02_FULL_39_10</name>
    <dbReference type="NCBI Taxonomy" id="1802674"/>
    <lineage>
        <taxon>Bacteria</taxon>
        <taxon>Candidatus Yanofskyibacteriota</taxon>
    </lineage>
</organism>
<evidence type="ECO:0000256" key="1">
    <source>
        <dbReference type="SAM" id="Phobius"/>
    </source>
</evidence>
<reference evidence="2 3" key="1">
    <citation type="journal article" date="2016" name="Nat. Commun.">
        <title>Thousands of microbial genomes shed light on interconnected biogeochemical processes in an aquifer system.</title>
        <authorList>
            <person name="Anantharaman K."/>
            <person name="Brown C.T."/>
            <person name="Hug L.A."/>
            <person name="Sharon I."/>
            <person name="Castelle C.J."/>
            <person name="Probst A.J."/>
            <person name="Thomas B.C."/>
            <person name="Singh A."/>
            <person name="Wilkins M.J."/>
            <person name="Karaoz U."/>
            <person name="Brodie E.L."/>
            <person name="Williams K.H."/>
            <person name="Hubbard S.S."/>
            <person name="Banfield J.F."/>
        </authorList>
    </citation>
    <scope>NUCLEOTIDE SEQUENCE [LARGE SCALE GENOMIC DNA]</scope>
</reference>